<accession>A0ABQ5HF71</accession>
<reference evidence="4" key="1">
    <citation type="journal article" date="2022" name="Int. J. Mol. Sci.">
        <title>Draft Genome of Tanacetum Coccineum: Genomic Comparison of Closely Related Tanacetum-Family Plants.</title>
        <authorList>
            <person name="Yamashiro T."/>
            <person name="Shiraishi A."/>
            <person name="Nakayama K."/>
            <person name="Satake H."/>
        </authorList>
    </citation>
    <scope>NUCLEOTIDE SEQUENCE</scope>
</reference>
<dbReference type="PROSITE" id="PS50082">
    <property type="entry name" value="WD_REPEATS_2"/>
    <property type="match status" value="1"/>
</dbReference>
<dbReference type="PANTHER" id="PTHR47201:SF1">
    <property type="entry name" value="PROTEIN DWD HYPERSENSITIVE TO UV-B 1"/>
    <property type="match status" value="1"/>
</dbReference>
<name>A0ABQ5HF71_9ASTR</name>
<dbReference type="Gene3D" id="3.80.10.10">
    <property type="entry name" value="Ribonuclease Inhibitor"/>
    <property type="match status" value="1"/>
</dbReference>
<feature type="repeat" description="WD" evidence="1">
    <location>
        <begin position="587"/>
        <end position="622"/>
    </location>
</feature>
<keyword evidence="1" id="KW-0853">WD repeat</keyword>
<dbReference type="Proteomes" id="UP001151760">
    <property type="component" value="Unassembled WGS sequence"/>
</dbReference>
<dbReference type="SUPFAM" id="SSF52047">
    <property type="entry name" value="RNI-like"/>
    <property type="match status" value="1"/>
</dbReference>
<dbReference type="InterPro" id="IPR048514">
    <property type="entry name" value="DHU1_N"/>
</dbReference>
<dbReference type="PANTHER" id="PTHR47201">
    <property type="entry name" value="BNAC09G30780D PROTEIN"/>
    <property type="match status" value="1"/>
</dbReference>
<evidence type="ECO:0000256" key="2">
    <source>
        <dbReference type="SAM" id="MobiDB-lite"/>
    </source>
</evidence>
<evidence type="ECO:0000313" key="4">
    <source>
        <dbReference type="EMBL" id="GJT85897.1"/>
    </source>
</evidence>
<dbReference type="Pfam" id="PF20919">
    <property type="entry name" value="DHU1_N"/>
    <property type="match status" value="1"/>
</dbReference>
<dbReference type="EMBL" id="BQNB010019494">
    <property type="protein sequence ID" value="GJT85897.1"/>
    <property type="molecule type" value="Genomic_DNA"/>
</dbReference>
<dbReference type="InterPro" id="IPR015943">
    <property type="entry name" value="WD40/YVTN_repeat-like_dom_sf"/>
</dbReference>
<dbReference type="InterPro" id="IPR032675">
    <property type="entry name" value="LRR_dom_sf"/>
</dbReference>
<feature type="domain" description="DWD hypersensitive to UV-B 1 N-terminal" evidence="3">
    <location>
        <begin position="4"/>
        <end position="385"/>
    </location>
</feature>
<keyword evidence="5" id="KW-1185">Reference proteome</keyword>
<dbReference type="InterPro" id="IPR036322">
    <property type="entry name" value="WD40_repeat_dom_sf"/>
</dbReference>
<feature type="region of interest" description="Disordered" evidence="2">
    <location>
        <begin position="771"/>
        <end position="790"/>
    </location>
</feature>
<evidence type="ECO:0000259" key="3">
    <source>
        <dbReference type="Pfam" id="PF20919"/>
    </source>
</evidence>
<dbReference type="SUPFAM" id="SSF50978">
    <property type="entry name" value="WD40 repeat-like"/>
    <property type="match status" value="1"/>
</dbReference>
<evidence type="ECO:0000313" key="5">
    <source>
        <dbReference type="Proteomes" id="UP001151760"/>
    </source>
</evidence>
<gene>
    <name evidence="4" type="ORF">Tco_1067614</name>
</gene>
<dbReference type="Gene3D" id="2.130.10.10">
    <property type="entry name" value="YVTN repeat-like/Quinoprotein amine dehydrogenase"/>
    <property type="match status" value="1"/>
</dbReference>
<comment type="caution">
    <text evidence="4">The sequence shown here is derived from an EMBL/GenBank/DDBJ whole genome shotgun (WGS) entry which is preliminary data.</text>
</comment>
<dbReference type="CDD" id="cd18186">
    <property type="entry name" value="BTB_POZ_ZBTB_KLHL-like"/>
    <property type="match status" value="1"/>
</dbReference>
<evidence type="ECO:0000256" key="1">
    <source>
        <dbReference type="PROSITE-ProRule" id="PRU00221"/>
    </source>
</evidence>
<organism evidence="4 5">
    <name type="scientific">Tanacetum coccineum</name>
    <dbReference type="NCBI Taxonomy" id="301880"/>
    <lineage>
        <taxon>Eukaryota</taxon>
        <taxon>Viridiplantae</taxon>
        <taxon>Streptophyta</taxon>
        <taxon>Embryophyta</taxon>
        <taxon>Tracheophyta</taxon>
        <taxon>Spermatophyta</taxon>
        <taxon>Magnoliopsida</taxon>
        <taxon>eudicotyledons</taxon>
        <taxon>Gunneridae</taxon>
        <taxon>Pentapetalae</taxon>
        <taxon>asterids</taxon>
        <taxon>campanulids</taxon>
        <taxon>Asterales</taxon>
        <taxon>Asteraceae</taxon>
        <taxon>Asteroideae</taxon>
        <taxon>Anthemideae</taxon>
        <taxon>Anthemidinae</taxon>
        <taxon>Tanacetum</taxon>
    </lineage>
</organism>
<sequence length="790" mass="88896">MPIDIQTLKARYIDSCNYWNTVPHKAVLSAFSKAQVHKSNNEESSFEIFLDDIKPDDFCPLHNVFLQIDISEIDVVDVLQKSLCTLDVDSVLLLLQSVSQKLRVVDLQDRTFGKDFLLGLSLGGLACQVLNLKFSHFRKVNMSGKFMQMHTLNLDFSASLTSFGKDCFACMPCLKSLSLCETKISNLWTTNASLGKLQSLVELRFQSCLCCDDTRACPRSADEGTSENTEPSLNAEEHSDVFSNAEDEIMNVFPVGPYHRNHEIVSESDDSTDSEVDFSNTHPAINLLEDFTHGSSLWNGLVDLPNEMFPWGSEDAEESWISPSISRPISRRPRKKHRYYHPSPICYEKHYREYLIASFPDLKILDNQPIRKADKDRAAIIYADNFEYLPYKRRNKESVVSILKNREIKNKSHYSYSRSLAASRVGCAVFPSLHPLSITSNSSIRRDDGRKFRPRQFEYHPTNPNLMVIGTVDGEVVVVNHESEKIVRYIPSHGAMNIVLGLCWLKKYPSKLISGSDNGLLKLYDIQQIPPTDEGVYPRGACVSFDEFDQLTSVHVNSLDELFLASGYSKHVALYDINTGKRLQVFTDMHREHINVVKFANHSPSIFATSSFDHDVKLWDLRQKPVHPCYTTSSGRGNVMVCFSPDDQYLLASAVDNEVKQLLAVDGRLHLDFGIAPTGSSQNYTRSYYMNGKDYILSGSCDEHVVRICCAQTGRRLRDISLEGKSSGSSMFVQSLRGDPFRDFNLSVLAAYSSPSSSPEIVKINMLTSKDAADKESSSNEDSLQRLGGA</sequence>
<protein>
    <submittedName>
        <fullName evidence="4">Phosphatase 1, regulatory subunit</fullName>
    </submittedName>
</protein>
<dbReference type="Pfam" id="PF00400">
    <property type="entry name" value="WD40"/>
    <property type="match status" value="1"/>
</dbReference>
<dbReference type="InterPro" id="IPR001680">
    <property type="entry name" value="WD40_rpt"/>
</dbReference>
<proteinExistence type="predicted"/>
<dbReference type="InterPro" id="IPR046377">
    <property type="entry name" value="DHU1"/>
</dbReference>
<dbReference type="SMART" id="SM00320">
    <property type="entry name" value="WD40"/>
    <property type="match status" value="5"/>
</dbReference>
<reference evidence="4" key="2">
    <citation type="submission" date="2022-01" db="EMBL/GenBank/DDBJ databases">
        <authorList>
            <person name="Yamashiro T."/>
            <person name="Shiraishi A."/>
            <person name="Satake H."/>
            <person name="Nakayama K."/>
        </authorList>
    </citation>
    <scope>NUCLEOTIDE SEQUENCE</scope>
</reference>
<dbReference type="PROSITE" id="PS50294">
    <property type="entry name" value="WD_REPEATS_REGION"/>
    <property type="match status" value="1"/>
</dbReference>